<evidence type="ECO:0000313" key="4">
    <source>
        <dbReference type="Proteomes" id="UP000076796"/>
    </source>
</evidence>
<dbReference type="InterPro" id="IPR006379">
    <property type="entry name" value="HAD-SF_hydro_IIB"/>
</dbReference>
<dbReference type="PANTHER" id="PTHR10000:SF57">
    <property type="entry name" value="KANOSAMINE-6-PHOSPHATE PHOSPHATASE"/>
    <property type="match status" value="1"/>
</dbReference>
<name>A0A163M872_9BACL</name>
<evidence type="ECO:0000259" key="2">
    <source>
        <dbReference type="Pfam" id="PF05116"/>
    </source>
</evidence>
<dbReference type="GO" id="GO:0000287">
    <property type="term" value="F:magnesium ion binding"/>
    <property type="evidence" value="ECO:0007669"/>
    <property type="project" value="TreeGrafter"/>
</dbReference>
<dbReference type="Gene3D" id="3.40.50.1000">
    <property type="entry name" value="HAD superfamily/HAD-like"/>
    <property type="match status" value="1"/>
</dbReference>
<sequence>MEVIYTPTVAEYLILFDFDETYYPHECLPEQLNMVYELEQYLQHLARNHQVKIAWVTGSSVQQLQAKMKIADMTQLPHFIASNLGTEMWEVEPDGQLVTVPSWAKIIRTSGFSRRDVEDLISELKSTFNIVLHEQTQFGQFGYKMNYYYYPVSAAKTQYDIRIIRHLAANHGIGININICNPKAGDPEHAYDVDFIPVGTGKKAAVQFLIEYCQVLLSKTLAFGDSGNDIEMLRMVAHGYLLQNATAEAKSCHNNVAPYPYAEGILHVCRNFFGE</sequence>
<dbReference type="Proteomes" id="UP000076796">
    <property type="component" value="Unassembled WGS sequence"/>
</dbReference>
<dbReference type="OrthoDB" id="9781413at2"/>
<comment type="caution">
    <text evidence="3">The sequence shown here is derived from an EMBL/GenBank/DDBJ whole genome shotgun (WGS) entry which is preliminary data.</text>
</comment>
<dbReference type="SUPFAM" id="SSF56784">
    <property type="entry name" value="HAD-like"/>
    <property type="match status" value="1"/>
</dbReference>
<keyword evidence="4" id="KW-1185">Reference proteome</keyword>
<dbReference type="SFLD" id="SFLDG01141">
    <property type="entry name" value="C2.B.1:_Sucrose_Phosphatase_Li"/>
    <property type="match status" value="1"/>
</dbReference>
<feature type="domain" description="Sucrose phosphatase-like" evidence="2">
    <location>
        <begin position="12"/>
        <end position="268"/>
    </location>
</feature>
<organism evidence="3 4">
    <name type="scientific">Paenibacillus glucanolyticus</name>
    <dbReference type="NCBI Taxonomy" id="59843"/>
    <lineage>
        <taxon>Bacteria</taxon>
        <taxon>Bacillati</taxon>
        <taxon>Bacillota</taxon>
        <taxon>Bacilli</taxon>
        <taxon>Bacillales</taxon>
        <taxon>Paenibacillaceae</taxon>
        <taxon>Paenibacillus</taxon>
    </lineage>
</organism>
<dbReference type="InterPro" id="IPR023214">
    <property type="entry name" value="HAD_sf"/>
</dbReference>
<protein>
    <submittedName>
        <fullName evidence="3">Haloacid dehalogenase</fullName>
    </submittedName>
</protein>
<dbReference type="GO" id="GO:0016791">
    <property type="term" value="F:phosphatase activity"/>
    <property type="evidence" value="ECO:0007669"/>
    <property type="project" value="TreeGrafter"/>
</dbReference>
<proteinExistence type="predicted"/>
<keyword evidence="1" id="KW-0378">Hydrolase</keyword>
<dbReference type="RefSeq" id="WP_063479595.1">
    <property type="nucleotide sequence ID" value="NZ_CP147845.1"/>
</dbReference>
<dbReference type="InterPro" id="IPR036412">
    <property type="entry name" value="HAD-like_sf"/>
</dbReference>
<dbReference type="EMBL" id="LWMH01000001">
    <property type="protein sequence ID" value="KZS48829.1"/>
    <property type="molecule type" value="Genomic_DNA"/>
</dbReference>
<dbReference type="PROSITE" id="PS01229">
    <property type="entry name" value="COF_2"/>
    <property type="match status" value="1"/>
</dbReference>
<dbReference type="PANTHER" id="PTHR10000">
    <property type="entry name" value="PHOSPHOSERINE PHOSPHATASE"/>
    <property type="match status" value="1"/>
</dbReference>
<dbReference type="Gene3D" id="3.30.70.1410">
    <property type="entry name" value="yhjk (haloacid dehalogenase-like hydrolase protein) domain"/>
    <property type="match status" value="1"/>
</dbReference>
<evidence type="ECO:0000313" key="3">
    <source>
        <dbReference type="EMBL" id="KZS48829.1"/>
    </source>
</evidence>
<dbReference type="SFLD" id="SFLDG01140">
    <property type="entry name" value="C2.B:_Phosphomannomutase_and_P"/>
    <property type="match status" value="1"/>
</dbReference>
<dbReference type="Pfam" id="PF05116">
    <property type="entry name" value="S6PP"/>
    <property type="match status" value="1"/>
</dbReference>
<dbReference type="GeneID" id="97555584"/>
<dbReference type="GO" id="GO:0005829">
    <property type="term" value="C:cytosol"/>
    <property type="evidence" value="ECO:0007669"/>
    <property type="project" value="TreeGrafter"/>
</dbReference>
<gene>
    <name evidence="3" type="ORF">AWU65_24280</name>
</gene>
<dbReference type="AlphaFoldDB" id="A0A163M872"/>
<dbReference type="SFLD" id="SFLDS00003">
    <property type="entry name" value="Haloacid_Dehalogenase"/>
    <property type="match status" value="1"/>
</dbReference>
<accession>A0A163M872</accession>
<dbReference type="NCBIfam" id="TIGR01484">
    <property type="entry name" value="HAD-SF-IIB"/>
    <property type="match status" value="1"/>
</dbReference>
<dbReference type="InterPro" id="IPR006380">
    <property type="entry name" value="SPP-like_dom"/>
</dbReference>
<evidence type="ECO:0000256" key="1">
    <source>
        <dbReference type="ARBA" id="ARBA00022801"/>
    </source>
</evidence>
<reference evidence="3" key="1">
    <citation type="journal article" date="2016" name="Genome Announc.">
        <title>Draft genomes of two strains of Paenibacillus glucanolyticus with capability to degrade lignocellulose.</title>
        <authorList>
            <person name="Mathews S.L."/>
            <person name="Pawlak J."/>
            <person name="Grunden A.M."/>
        </authorList>
    </citation>
    <scope>NUCLEOTIDE SEQUENCE [LARGE SCALE GENOMIC DNA]</scope>
    <source>
        <strain evidence="3">SLM1</strain>
    </source>
</reference>